<proteinExistence type="predicted"/>
<feature type="compositionally biased region" description="Basic and acidic residues" evidence="2">
    <location>
        <begin position="345"/>
        <end position="359"/>
    </location>
</feature>
<evidence type="ECO:0000256" key="1">
    <source>
        <dbReference type="SAM" id="Coils"/>
    </source>
</evidence>
<feature type="compositionally biased region" description="Polar residues" evidence="2">
    <location>
        <begin position="293"/>
        <end position="304"/>
    </location>
</feature>
<feature type="compositionally biased region" description="Polar residues" evidence="2">
    <location>
        <begin position="22"/>
        <end position="34"/>
    </location>
</feature>
<sequence>MPSIQRYEWLCLRALKPRQYRYYTTTTESSPQDQTPTDSPPPPPEPPKPTMGTTPDHIRTYLEQQDTAALNNLKTKLHTIQTNASTAESLLLSYQSTLASTQLIPSIPPYTAWSRSEARFAAANLQSRITNLQNNIWDLENIPYRYERGASSAQKYGEEMGKLVGKREVEAERTEMRNRVDVYRKRWAQKVEGLRGIVDEMRRGMGLGALARVGGGMGGTLGVVERERNPFEGVRGGNGEGAVEEPEPEVGTAKIEAEAEAVNPTTPRETVPESIDADADTVGTAKVEAEASEAQTSIENSTIPPTGYTPLKITHQPSGAPSDPEEATINALKRAATRRKSPSITEKRASGTKVKDPEPKLSSMERMNQLLSNLQADAAVKRGEVVDGGKGDVTEEKKGVDERRGNPFAR</sequence>
<dbReference type="EMBL" id="JAXOVC010000015">
    <property type="protein sequence ID" value="KAK4493947.1"/>
    <property type="molecule type" value="Genomic_DNA"/>
</dbReference>
<feature type="region of interest" description="Disordered" evidence="2">
    <location>
        <begin position="382"/>
        <end position="410"/>
    </location>
</feature>
<gene>
    <name evidence="3" type="ORF">PRZ48_015133</name>
</gene>
<keyword evidence="1" id="KW-0175">Coiled coil</keyword>
<dbReference type="Proteomes" id="UP001305779">
    <property type="component" value="Unassembled WGS sequence"/>
</dbReference>
<reference evidence="3 4" key="1">
    <citation type="journal article" date="2023" name="G3 (Bethesda)">
        <title>A chromosome-level genome assembly of Zasmidium syzygii isolated from banana leaves.</title>
        <authorList>
            <person name="van Westerhoven A.C."/>
            <person name="Mehrabi R."/>
            <person name="Talebi R."/>
            <person name="Steentjes M.B.F."/>
            <person name="Corcolon B."/>
            <person name="Chong P.A."/>
            <person name="Kema G.H.J."/>
            <person name="Seidl M.F."/>
        </authorList>
    </citation>
    <scope>NUCLEOTIDE SEQUENCE [LARGE SCALE GENOMIC DNA]</scope>
    <source>
        <strain evidence="3 4">P124</strain>
    </source>
</reference>
<name>A0ABR0DXQ6_ZASCE</name>
<evidence type="ECO:0000313" key="3">
    <source>
        <dbReference type="EMBL" id="KAK4493947.1"/>
    </source>
</evidence>
<feature type="compositionally biased region" description="Pro residues" evidence="2">
    <location>
        <begin position="38"/>
        <end position="49"/>
    </location>
</feature>
<evidence type="ECO:0000313" key="4">
    <source>
        <dbReference type="Proteomes" id="UP001305779"/>
    </source>
</evidence>
<organism evidence="3 4">
    <name type="scientific">Zasmidium cellare</name>
    <name type="common">Wine cellar mold</name>
    <name type="synonym">Racodium cellare</name>
    <dbReference type="NCBI Taxonomy" id="395010"/>
    <lineage>
        <taxon>Eukaryota</taxon>
        <taxon>Fungi</taxon>
        <taxon>Dikarya</taxon>
        <taxon>Ascomycota</taxon>
        <taxon>Pezizomycotina</taxon>
        <taxon>Dothideomycetes</taxon>
        <taxon>Dothideomycetidae</taxon>
        <taxon>Mycosphaerellales</taxon>
        <taxon>Mycosphaerellaceae</taxon>
        <taxon>Zasmidium</taxon>
    </lineage>
</organism>
<evidence type="ECO:0000256" key="2">
    <source>
        <dbReference type="SAM" id="MobiDB-lite"/>
    </source>
</evidence>
<feature type="region of interest" description="Disordered" evidence="2">
    <location>
        <begin position="261"/>
        <end position="362"/>
    </location>
</feature>
<protein>
    <submittedName>
        <fullName evidence="3">Uncharacterized protein</fullName>
    </submittedName>
</protein>
<comment type="caution">
    <text evidence="3">The sequence shown here is derived from an EMBL/GenBank/DDBJ whole genome shotgun (WGS) entry which is preliminary data.</text>
</comment>
<feature type="coiled-coil region" evidence="1">
    <location>
        <begin position="115"/>
        <end position="142"/>
    </location>
</feature>
<feature type="region of interest" description="Disordered" evidence="2">
    <location>
        <begin position="22"/>
        <end position="56"/>
    </location>
</feature>
<accession>A0ABR0DXQ6</accession>
<keyword evidence="4" id="KW-1185">Reference proteome</keyword>
<feature type="region of interest" description="Disordered" evidence="2">
    <location>
        <begin position="230"/>
        <end position="249"/>
    </location>
</feature>